<organism evidence="3">
    <name type="scientific">Vitis vinifera</name>
    <name type="common">Grape</name>
    <dbReference type="NCBI Taxonomy" id="29760"/>
    <lineage>
        <taxon>Eukaryota</taxon>
        <taxon>Viridiplantae</taxon>
        <taxon>Streptophyta</taxon>
        <taxon>Embryophyta</taxon>
        <taxon>Tracheophyta</taxon>
        <taxon>Spermatophyta</taxon>
        <taxon>Magnoliopsida</taxon>
        <taxon>eudicotyledons</taxon>
        <taxon>Gunneridae</taxon>
        <taxon>Pentapetalae</taxon>
        <taxon>rosids</taxon>
        <taxon>Vitales</taxon>
        <taxon>Vitaceae</taxon>
        <taxon>Viteae</taxon>
        <taxon>Vitis</taxon>
    </lineage>
</organism>
<feature type="non-terminal residue" evidence="3">
    <location>
        <position position="389"/>
    </location>
</feature>
<feature type="domain" description="DC1" evidence="2">
    <location>
        <begin position="191"/>
        <end position="240"/>
    </location>
</feature>
<feature type="non-terminal residue" evidence="3">
    <location>
        <position position="1"/>
    </location>
</feature>
<protein>
    <recommendedName>
        <fullName evidence="2">DC1 domain-containing protein</fullName>
    </recommendedName>
</protein>
<feature type="domain" description="DC1" evidence="2">
    <location>
        <begin position="251"/>
        <end position="300"/>
    </location>
</feature>
<keyword evidence="1" id="KW-0677">Repeat</keyword>
<evidence type="ECO:0000256" key="1">
    <source>
        <dbReference type="ARBA" id="ARBA00022737"/>
    </source>
</evidence>
<dbReference type="PANTHER" id="PTHR47841">
    <property type="entry name" value="DIACYLGLYCEROL KINASE THETA-LIKE-RELATED"/>
    <property type="match status" value="1"/>
</dbReference>
<dbReference type="Pfam" id="PF03107">
    <property type="entry name" value="C1_2"/>
    <property type="match status" value="3"/>
</dbReference>
<feature type="domain" description="DC1" evidence="2">
    <location>
        <begin position="139"/>
        <end position="181"/>
    </location>
</feature>
<proteinExistence type="predicted"/>
<dbReference type="InterPro" id="IPR004146">
    <property type="entry name" value="DC1"/>
</dbReference>
<reference evidence="3" key="1">
    <citation type="journal article" date="2007" name="PLoS ONE">
        <title>The first genome sequence of an elite grapevine cultivar (Pinot noir Vitis vinifera L.): coping with a highly heterozygous genome.</title>
        <authorList>
            <person name="Velasco R."/>
            <person name="Zharkikh A."/>
            <person name="Troggio M."/>
            <person name="Cartwright D.A."/>
            <person name="Cestaro A."/>
            <person name="Pruss D."/>
            <person name="Pindo M."/>
            <person name="FitzGerald L.M."/>
            <person name="Vezzulli S."/>
            <person name="Reid J."/>
            <person name="Malacarne G."/>
            <person name="Iliev D."/>
            <person name="Coppola G."/>
            <person name="Wardell B."/>
            <person name="Micheletti D."/>
            <person name="Macalma T."/>
            <person name="Facci M."/>
            <person name="Mitchell J.T."/>
            <person name="Perazzolli M."/>
            <person name="Eldredge G."/>
            <person name="Gatto P."/>
            <person name="Oyzerski R."/>
            <person name="Moretto M."/>
            <person name="Gutin N."/>
            <person name="Stefanini M."/>
            <person name="Chen Y."/>
            <person name="Segala C."/>
            <person name="Davenport C."/>
            <person name="Dematte L."/>
            <person name="Mraz A."/>
            <person name="Battilana J."/>
            <person name="Stormo K."/>
            <person name="Costa F."/>
            <person name="Tao Q."/>
            <person name="Si-Ammour A."/>
            <person name="Harkins T."/>
            <person name="Lackey A."/>
            <person name="Perbost C."/>
            <person name="Taillon B."/>
            <person name="Stella A."/>
            <person name="Solovyev V."/>
            <person name="Fawcett J.A."/>
            <person name="Sterck L."/>
            <person name="Vandepoele K."/>
            <person name="Grando S.M."/>
            <person name="Toppo S."/>
            <person name="Moser C."/>
            <person name="Lanchbury J."/>
            <person name="Bogden R."/>
            <person name="Skolnick M."/>
            <person name="Sgaramella V."/>
            <person name="Bhatnagar S.K."/>
            <person name="Fontana P."/>
            <person name="Gutin A."/>
            <person name="Van de Peer Y."/>
            <person name="Salamini F."/>
            <person name="Viola R."/>
        </authorList>
    </citation>
    <scope>NUCLEOTIDE SEQUENCE</scope>
</reference>
<name>A5BF46_VITVI</name>
<evidence type="ECO:0000259" key="2">
    <source>
        <dbReference type="Pfam" id="PF03107"/>
    </source>
</evidence>
<sequence>MVKVGIAVGAQEESLDKALRLMAHFKGIFEKYDTCNISACDLLMRVIYWHPLFGWPSDTDNFYKHKYSLLSLGLGRGGLNHNTSNKAMKKSSTFLPQRSNSMEFPNFPRSTSLVLNKSPSVEYPSSVNPTQGEPMLLSCHPHPLAQVTSPEPFICMGCKEYGAGTRFTCQQCNNQLHEFCALAPKTLKSHPLHRLHPLEFCSKPVKGGILGTKCDICSKPTAGYTFRCSACSFQIHPCCAMLSTEMTFVVHPHPLTLMPAMALSSGDPGFSCGECKRKRSGRVFHCTAPSCDYHLHAVCAKNMVNGLRASGIMSLEKPSMLGTAAKIASQVVIEFIGGLIEGLGQGVGDVLVQTIARGRSVAILTRLSEVIGLLWTWWKRFTVGEWRSI</sequence>
<dbReference type="PANTHER" id="PTHR47841:SF3">
    <property type="entry name" value="OS09G0492800 PROTEIN"/>
    <property type="match status" value="1"/>
</dbReference>
<evidence type="ECO:0000313" key="3">
    <source>
        <dbReference type="EMBL" id="CAN76803.1"/>
    </source>
</evidence>
<dbReference type="AlphaFoldDB" id="A5BF46"/>
<dbReference type="EMBL" id="AM457323">
    <property type="protein sequence ID" value="CAN76803.1"/>
    <property type="molecule type" value="Genomic_DNA"/>
</dbReference>
<dbReference type="ExpressionAtlas" id="A5BF46">
    <property type="expression patterns" value="baseline and differential"/>
</dbReference>
<dbReference type="SUPFAM" id="SSF57889">
    <property type="entry name" value="Cysteine-rich domain"/>
    <property type="match status" value="1"/>
</dbReference>
<dbReference type="InterPro" id="IPR046349">
    <property type="entry name" value="C1-like_sf"/>
</dbReference>
<gene>
    <name evidence="3" type="ORF">VITISV_000633</name>
</gene>
<accession>A5BF46</accession>